<feature type="domain" description="J" evidence="3">
    <location>
        <begin position="6"/>
        <end position="72"/>
    </location>
</feature>
<comment type="caution">
    <text evidence="4">The sequence shown here is derived from an EMBL/GenBank/DDBJ whole genome shotgun (WGS) entry which is preliminary data.</text>
</comment>
<gene>
    <name evidence="4" type="ORF">NP590_06230</name>
</gene>
<feature type="compositionally biased region" description="Polar residues" evidence="2">
    <location>
        <begin position="80"/>
        <end position="90"/>
    </location>
</feature>
<dbReference type="InterPro" id="IPR001623">
    <property type="entry name" value="DnaJ_domain"/>
</dbReference>
<evidence type="ECO:0000256" key="2">
    <source>
        <dbReference type="SAM" id="MobiDB-lite"/>
    </source>
</evidence>
<dbReference type="RefSeq" id="WP_256601425.1">
    <property type="nucleotide sequence ID" value="NZ_JANIBJ010000009.1"/>
</dbReference>
<evidence type="ECO:0000256" key="1">
    <source>
        <dbReference type="ARBA" id="ARBA00023186"/>
    </source>
</evidence>
<protein>
    <submittedName>
        <fullName evidence="4">DnaJ domain-containing protein</fullName>
    </submittedName>
</protein>
<evidence type="ECO:0000259" key="3">
    <source>
        <dbReference type="PROSITE" id="PS50076"/>
    </source>
</evidence>
<dbReference type="Pfam" id="PF00226">
    <property type="entry name" value="DnaJ"/>
    <property type="match status" value="1"/>
</dbReference>
<dbReference type="PANTHER" id="PTHR44825">
    <property type="match status" value="1"/>
</dbReference>
<evidence type="ECO:0000313" key="5">
    <source>
        <dbReference type="Proteomes" id="UP001524499"/>
    </source>
</evidence>
<keyword evidence="1" id="KW-0143">Chaperone</keyword>
<organism evidence="4 5">
    <name type="scientific">Methylomonas subterranea</name>
    <dbReference type="NCBI Taxonomy" id="2952225"/>
    <lineage>
        <taxon>Bacteria</taxon>
        <taxon>Pseudomonadati</taxon>
        <taxon>Pseudomonadota</taxon>
        <taxon>Gammaproteobacteria</taxon>
        <taxon>Methylococcales</taxon>
        <taxon>Methylococcaceae</taxon>
        <taxon>Methylomonas</taxon>
    </lineage>
</organism>
<dbReference type="CDD" id="cd06257">
    <property type="entry name" value="DnaJ"/>
    <property type="match status" value="1"/>
</dbReference>
<keyword evidence="5" id="KW-1185">Reference proteome</keyword>
<dbReference type="SUPFAM" id="SSF46565">
    <property type="entry name" value="Chaperone J-domain"/>
    <property type="match status" value="1"/>
</dbReference>
<dbReference type="Gene3D" id="1.10.287.110">
    <property type="entry name" value="DnaJ domain"/>
    <property type="match status" value="1"/>
</dbReference>
<dbReference type="InterPro" id="IPR036869">
    <property type="entry name" value="J_dom_sf"/>
</dbReference>
<reference evidence="4 5" key="1">
    <citation type="submission" date="2022-07" db="EMBL/GenBank/DDBJ databases">
        <title>Methylomonas rivi sp. nov., Methylomonas rosea sp. nov., Methylomonas aureus sp. nov. and Methylomonas subterranea sp. nov., four novel methanotrophs isolated from a freshwater creek and the deep terrestrial subsurface.</title>
        <authorList>
            <person name="Abin C."/>
            <person name="Sankaranarayanan K."/>
            <person name="Garner C."/>
            <person name="Sindelar R."/>
            <person name="Kotary K."/>
            <person name="Garner R."/>
            <person name="Barclay S."/>
            <person name="Lawson P."/>
            <person name="Krumholz L."/>
        </authorList>
    </citation>
    <scope>NUCLEOTIDE SEQUENCE [LARGE SCALE GENOMIC DNA]</scope>
    <source>
        <strain evidence="4 5">SURF-2</strain>
    </source>
</reference>
<dbReference type="SMART" id="SM00271">
    <property type="entry name" value="DnaJ"/>
    <property type="match status" value="1"/>
</dbReference>
<dbReference type="InterPro" id="IPR052763">
    <property type="entry name" value="DnaJ_C4"/>
</dbReference>
<dbReference type="PROSITE" id="PS50076">
    <property type="entry name" value="DNAJ_2"/>
    <property type="match status" value="1"/>
</dbReference>
<sequence>MQKNQTYYDTLKVTRDAPTAVIQAAFKALMQLNHPENFTGREDESVLIAIQLREAYDVLSTSETREQYDRWLDKEAGKSNAATDTDSQDYVKSANRIAA</sequence>
<proteinExistence type="predicted"/>
<dbReference type="Proteomes" id="UP001524499">
    <property type="component" value="Unassembled WGS sequence"/>
</dbReference>
<feature type="region of interest" description="Disordered" evidence="2">
    <location>
        <begin position="74"/>
        <end position="99"/>
    </location>
</feature>
<name>A0ABT1TE48_9GAMM</name>
<accession>A0ABT1TE48</accession>
<dbReference type="EMBL" id="JANIBJ010000009">
    <property type="protein sequence ID" value="MCQ8103695.1"/>
    <property type="molecule type" value="Genomic_DNA"/>
</dbReference>
<dbReference type="PANTHER" id="PTHR44825:SF1">
    <property type="entry name" value="DNAJ HOMOLOG SUBFAMILY C MEMBER 4"/>
    <property type="match status" value="1"/>
</dbReference>
<evidence type="ECO:0000313" key="4">
    <source>
        <dbReference type="EMBL" id="MCQ8103695.1"/>
    </source>
</evidence>